<accession>A0ABU6S6K8</accession>
<dbReference type="InterPro" id="IPR004252">
    <property type="entry name" value="Probable_transposase_24"/>
</dbReference>
<keyword evidence="2" id="KW-1185">Reference proteome</keyword>
<sequence>MSLSKKWSQHRLKLWDEFYDPSMSREALIANVPTGIDAVQWASYVQYRLDPTTLEMCRKNKEARKKQTISHTGGSKPYARKRNEIFLATGRKASRGEIYIETHKKKDGSFVTDEARAIAEKN</sequence>
<evidence type="ECO:0000313" key="2">
    <source>
        <dbReference type="Proteomes" id="UP001341840"/>
    </source>
</evidence>
<name>A0ABU6S6K8_9FABA</name>
<dbReference type="Pfam" id="PF03004">
    <property type="entry name" value="Transposase_24"/>
    <property type="match status" value="1"/>
</dbReference>
<organism evidence="1 2">
    <name type="scientific">Stylosanthes scabra</name>
    <dbReference type="NCBI Taxonomy" id="79078"/>
    <lineage>
        <taxon>Eukaryota</taxon>
        <taxon>Viridiplantae</taxon>
        <taxon>Streptophyta</taxon>
        <taxon>Embryophyta</taxon>
        <taxon>Tracheophyta</taxon>
        <taxon>Spermatophyta</taxon>
        <taxon>Magnoliopsida</taxon>
        <taxon>eudicotyledons</taxon>
        <taxon>Gunneridae</taxon>
        <taxon>Pentapetalae</taxon>
        <taxon>rosids</taxon>
        <taxon>fabids</taxon>
        <taxon>Fabales</taxon>
        <taxon>Fabaceae</taxon>
        <taxon>Papilionoideae</taxon>
        <taxon>50 kb inversion clade</taxon>
        <taxon>dalbergioids sensu lato</taxon>
        <taxon>Dalbergieae</taxon>
        <taxon>Pterocarpus clade</taxon>
        <taxon>Stylosanthes</taxon>
    </lineage>
</organism>
<dbReference type="PANTHER" id="PTHR33144:SF45">
    <property type="entry name" value="TRANSPOSASE TNP1_EN_SPM-LIKE DOMAIN-CONTAINING PROTEIN"/>
    <property type="match status" value="1"/>
</dbReference>
<reference evidence="1 2" key="1">
    <citation type="journal article" date="2023" name="Plants (Basel)">
        <title>Bridging the Gap: Combining Genomics and Transcriptomics Approaches to Understand Stylosanthes scabra, an Orphan Legume from the Brazilian Caatinga.</title>
        <authorList>
            <person name="Ferreira-Neto J.R.C."/>
            <person name="da Silva M.D."/>
            <person name="Binneck E."/>
            <person name="de Melo N.F."/>
            <person name="da Silva R.H."/>
            <person name="de Melo A.L.T.M."/>
            <person name="Pandolfi V."/>
            <person name="Bustamante F.O."/>
            <person name="Brasileiro-Vidal A.C."/>
            <person name="Benko-Iseppon A.M."/>
        </authorList>
    </citation>
    <scope>NUCLEOTIDE SEQUENCE [LARGE SCALE GENOMIC DNA]</scope>
    <source>
        <tissue evidence="1">Leaves</tissue>
    </source>
</reference>
<evidence type="ECO:0000313" key="1">
    <source>
        <dbReference type="EMBL" id="MED6131804.1"/>
    </source>
</evidence>
<dbReference type="Proteomes" id="UP001341840">
    <property type="component" value="Unassembled WGS sequence"/>
</dbReference>
<comment type="caution">
    <text evidence="1">The sequence shown here is derived from an EMBL/GenBank/DDBJ whole genome shotgun (WGS) entry which is preliminary data.</text>
</comment>
<dbReference type="PANTHER" id="PTHR33144">
    <property type="entry name" value="OS10G0409366 PROTEIN-RELATED"/>
    <property type="match status" value="1"/>
</dbReference>
<gene>
    <name evidence="1" type="ORF">PIB30_013286</name>
</gene>
<protein>
    <submittedName>
        <fullName evidence="1">Uncharacterized protein</fullName>
    </submittedName>
</protein>
<dbReference type="EMBL" id="JASCZI010060449">
    <property type="protein sequence ID" value="MED6131804.1"/>
    <property type="molecule type" value="Genomic_DNA"/>
</dbReference>
<proteinExistence type="predicted"/>